<dbReference type="InterPro" id="IPR051393">
    <property type="entry name" value="ABC_transporter_permease"/>
</dbReference>
<evidence type="ECO:0000256" key="8">
    <source>
        <dbReference type="SAM" id="MobiDB-lite"/>
    </source>
</evidence>
<dbReference type="Gene3D" id="1.10.3720.10">
    <property type="entry name" value="MetI-like"/>
    <property type="match status" value="1"/>
</dbReference>
<dbReference type="PANTHER" id="PTHR30193:SF41">
    <property type="entry name" value="DIACETYLCHITOBIOSE UPTAKE SYSTEM PERMEASE PROTEIN NGCF"/>
    <property type="match status" value="1"/>
</dbReference>
<dbReference type="HOGENOM" id="CLU_016047_0_2_11"/>
<keyword evidence="4 7" id="KW-0812">Transmembrane</keyword>
<evidence type="ECO:0000256" key="7">
    <source>
        <dbReference type="RuleBase" id="RU363032"/>
    </source>
</evidence>
<dbReference type="AlphaFoldDB" id="A0A010ZSE2"/>
<keyword evidence="3" id="KW-1003">Cell membrane</keyword>
<dbReference type="CDD" id="cd06261">
    <property type="entry name" value="TM_PBP2"/>
    <property type="match status" value="1"/>
</dbReference>
<evidence type="ECO:0000313" key="11">
    <source>
        <dbReference type="Proteomes" id="UP000021053"/>
    </source>
</evidence>
<evidence type="ECO:0000259" key="9">
    <source>
        <dbReference type="PROSITE" id="PS50928"/>
    </source>
</evidence>
<dbReference type="Pfam" id="PF00528">
    <property type="entry name" value="BPD_transp_1"/>
    <property type="match status" value="1"/>
</dbReference>
<evidence type="ECO:0000256" key="6">
    <source>
        <dbReference type="ARBA" id="ARBA00023136"/>
    </source>
</evidence>
<keyword evidence="6 7" id="KW-0472">Membrane</keyword>
<dbReference type="PANTHER" id="PTHR30193">
    <property type="entry name" value="ABC TRANSPORTER PERMEASE PROTEIN"/>
    <property type="match status" value="1"/>
</dbReference>
<dbReference type="InterPro" id="IPR000515">
    <property type="entry name" value="MetI-like"/>
</dbReference>
<feature type="transmembrane region" description="Helical" evidence="7">
    <location>
        <begin position="247"/>
        <end position="269"/>
    </location>
</feature>
<sequence>MALLDTGGGRGKVPATGAEPPAAAVGAAAGGRRRRRTDWREALWGYALIAPTGIGLAVFYLWPVLQTAYLSFTEAGPFGGPSEWVGLENYQELISDPEVGRSLVNTLAYTALGLIGIPIAVVIAALLSRPGLRGVAVYRTFFFLPVVTTPVAVAMIWRWIYSGDFGILNYLLSLVGIEGPHWIADSRTALIAMVIVGIWMGLGYNLVIFIAAVKGIPRHYYEAAEIDGAGPVQQFFRITVPLLSPTIFFVSVVSVIGSLQLFDLVYVLAGGSNQASRANPAFESMETIVYLFYAEAFQNNDKGYGAAIAMILLALIVALTAVQFRLQKRWVTYD</sequence>
<dbReference type="SUPFAM" id="SSF161098">
    <property type="entry name" value="MetI-like"/>
    <property type="match status" value="1"/>
</dbReference>
<feature type="transmembrane region" description="Helical" evidence="7">
    <location>
        <begin position="189"/>
        <end position="213"/>
    </location>
</feature>
<keyword evidence="11" id="KW-1185">Reference proteome</keyword>
<comment type="caution">
    <text evidence="10">The sequence shown here is derived from an EMBL/GenBank/DDBJ whole genome shotgun (WGS) entry which is preliminary data.</text>
</comment>
<accession>A0A010ZSE2</accession>
<comment type="subcellular location">
    <subcellularLocation>
        <location evidence="1 7">Cell membrane</location>
        <topology evidence="1 7">Multi-pass membrane protein</topology>
    </subcellularLocation>
</comment>
<gene>
    <name evidence="10" type="ORF">CryarDRAFT_2727</name>
</gene>
<evidence type="ECO:0000256" key="2">
    <source>
        <dbReference type="ARBA" id="ARBA00022448"/>
    </source>
</evidence>
<keyword evidence="2 7" id="KW-0813">Transport</keyword>
<feature type="transmembrane region" description="Helical" evidence="7">
    <location>
        <begin position="107"/>
        <end position="128"/>
    </location>
</feature>
<evidence type="ECO:0000256" key="3">
    <source>
        <dbReference type="ARBA" id="ARBA00022475"/>
    </source>
</evidence>
<feature type="transmembrane region" description="Helical" evidence="7">
    <location>
        <begin position="140"/>
        <end position="160"/>
    </location>
</feature>
<dbReference type="EMBL" id="JFBT01000001">
    <property type="protein sequence ID" value="EXG81609.1"/>
    <property type="molecule type" value="Genomic_DNA"/>
</dbReference>
<evidence type="ECO:0000256" key="4">
    <source>
        <dbReference type="ARBA" id="ARBA00022692"/>
    </source>
</evidence>
<feature type="domain" description="ABC transmembrane type-1" evidence="9">
    <location>
        <begin position="102"/>
        <end position="323"/>
    </location>
</feature>
<evidence type="ECO:0000313" key="10">
    <source>
        <dbReference type="EMBL" id="EXG81609.1"/>
    </source>
</evidence>
<feature type="transmembrane region" description="Helical" evidence="7">
    <location>
        <begin position="42"/>
        <end position="62"/>
    </location>
</feature>
<feature type="compositionally biased region" description="Low complexity" evidence="8">
    <location>
        <begin position="14"/>
        <end position="27"/>
    </location>
</feature>
<dbReference type="GO" id="GO:0005886">
    <property type="term" value="C:plasma membrane"/>
    <property type="evidence" value="ECO:0007669"/>
    <property type="project" value="UniProtKB-SubCell"/>
</dbReference>
<dbReference type="GO" id="GO:0055085">
    <property type="term" value="P:transmembrane transport"/>
    <property type="evidence" value="ECO:0007669"/>
    <property type="project" value="InterPro"/>
</dbReference>
<name>A0A010ZSE2_9ACTN</name>
<feature type="transmembrane region" description="Helical" evidence="7">
    <location>
        <begin position="303"/>
        <end position="322"/>
    </location>
</feature>
<dbReference type="PROSITE" id="PS50928">
    <property type="entry name" value="ABC_TM1"/>
    <property type="match status" value="1"/>
</dbReference>
<proteinExistence type="inferred from homology"/>
<evidence type="ECO:0000256" key="1">
    <source>
        <dbReference type="ARBA" id="ARBA00004651"/>
    </source>
</evidence>
<dbReference type="Proteomes" id="UP000021053">
    <property type="component" value="Unassembled WGS sequence"/>
</dbReference>
<protein>
    <submittedName>
        <fullName evidence="10">Carbohydrate ABC transporter membrane protein 1, CUT1 family</fullName>
    </submittedName>
</protein>
<evidence type="ECO:0000256" key="5">
    <source>
        <dbReference type="ARBA" id="ARBA00022989"/>
    </source>
</evidence>
<keyword evidence="5 7" id="KW-1133">Transmembrane helix</keyword>
<comment type="similarity">
    <text evidence="7">Belongs to the binding-protein-dependent transport system permease family.</text>
</comment>
<feature type="region of interest" description="Disordered" evidence="8">
    <location>
        <begin position="1"/>
        <end position="30"/>
    </location>
</feature>
<reference evidence="10 11" key="1">
    <citation type="submission" date="2013-07" db="EMBL/GenBank/DDBJ databases">
        <authorList>
            <consortium name="DOE Joint Genome Institute"/>
            <person name="Eisen J."/>
            <person name="Huntemann M."/>
            <person name="Han J."/>
            <person name="Chen A."/>
            <person name="Kyrpides N."/>
            <person name="Mavromatis K."/>
            <person name="Markowitz V."/>
            <person name="Palaniappan K."/>
            <person name="Ivanova N."/>
            <person name="Schaumberg A."/>
            <person name="Pati A."/>
            <person name="Liolios K."/>
            <person name="Nordberg H.P."/>
            <person name="Cantor M.N."/>
            <person name="Hua S.X."/>
            <person name="Woyke T."/>
        </authorList>
    </citation>
    <scope>NUCLEOTIDE SEQUENCE [LARGE SCALE GENOMIC DNA]</scope>
    <source>
        <strain evidence="10 11">DSM 44712</strain>
    </source>
</reference>
<dbReference type="InterPro" id="IPR035906">
    <property type="entry name" value="MetI-like_sf"/>
</dbReference>
<dbReference type="PATRIC" id="fig|927661.3.peg.2689"/>
<feature type="compositionally biased region" description="Gly residues" evidence="8">
    <location>
        <begin position="1"/>
        <end position="11"/>
    </location>
</feature>
<organism evidence="10 11">
    <name type="scientific">Cryptosporangium arvum DSM 44712</name>
    <dbReference type="NCBI Taxonomy" id="927661"/>
    <lineage>
        <taxon>Bacteria</taxon>
        <taxon>Bacillati</taxon>
        <taxon>Actinomycetota</taxon>
        <taxon>Actinomycetes</taxon>
        <taxon>Cryptosporangiales</taxon>
        <taxon>Cryptosporangiaceae</taxon>
        <taxon>Cryptosporangium</taxon>
    </lineage>
</organism>